<evidence type="ECO:0000259" key="1">
    <source>
        <dbReference type="PROSITE" id="PS50851"/>
    </source>
</evidence>
<dbReference type="SMART" id="SM00260">
    <property type="entry name" value="CheW"/>
    <property type="match status" value="1"/>
</dbReference>
<gene>
    <name evidence="2" type="ORF">SCAL_000808</name>
</gene>
<feature type="domain" description="CheW-like" evidence="1">
    <location>
        <begin position="8"/>
        <end position="151"/>
    </location>
</feature>
<reference evidence="2" key="1">
    <citation type="submission" date="2016-05" db="EMBL/GenBank/DDBJ databases">
        <title>Microbial consortia oxidize butane by reversing methanogenesis.</title>
        <authorList>
            <person name="Laso-Perez R."/>
            <person name="Richter M."/>
            <person name="Wegener G."/>
            <person name="Musat F."/>
        </authorList>
    </citation>
    <scope>NUCLEOTIDE SEQUENCE [LARGE SCALE GENOMIC DNA]</scope>
    <source>
        <strain evidence="2">BOX2</strain>
    </source>
</reference>
<organism evidence="2 3">
    <name type="scientific">Candidatus Syntropharchaeum caldarium</name>
    <dbReference type="NCBI Taxonomy" id="1838285"/>
    <lineage>
        <taxon>Archaea</taxon>
        <taxon>Methanobacteriati</taxon>
        <taxon>Methanobacteriota</taxon>
        <taxon>Stenosarchaea group</taxon>
        <taxon>Methanomicrobia</taxon>
        <taxon>Methanosarcinales</taxon>
        <taxon>ANME-2 cluster</taxon>
        <taxon>Candidatus Syntropharchaeum</taxon>
    </lineage>
</organism>
<accession>A0A1F2PAB3</accession>
<dbReference type="InterPro" id="IPR002545">
    <property type="entry name" value="CheW-lke_dom"/>
</dbReference>
<evidence type="ECO:0000313" key="3">
    <source>
        <dbReference type="Proteomes" id="UP000186940"/>
    </source>
</evidence>
<comment type="caution">
    <text evidence="2">The sequence shown here is derived from an EMBL/GenBank/DDBJ whole genome shotgun (WGS) entry which is preliminary data.</text>
</comment>
<dbReference type="Gene3D" id="2.30.30.40">
    <property type="entry name" value="SH3 Domains"/>
    <property type="match status" value="1"/>
</dbReference>
<dbReference type="InterPro" id="IPR039315">
    <property type="entry name" value="CheW"/>
</dbReference>
<dbReference type="Gene3D" id="2.40.50.180">
    <property type="entry name" value="CheA-289, Domain 4"/>
    <property type="match status" value="1"/>
</dbReference>
<evidence type="ECO:0000313" key="2">
    <source>
        <dbReference type="EMBL" id="OFV68168.1"/>
    </source>
</evidence>
<dbReference type="PANTHER" id="PTHR22617:SF23">
    <property type="entry name" value="CHEMOTAXIS PROTEIN CHEW"/>
    <property type="match status" value="1"/>
</dbReference>
<dbReference type="GO" id="GO:0005829">
    <property type="term" value="C:cytosol"/>
    <property type="evidence" value="ECO:0007669"/>
    <property type="project" value="TreeGrafter"/>
</dbReference>
<dbReference type="InterPro" id="IPR036061">
    <property type="entry name" value="CheW-like_dom_sf"/>
</dbReference>
<name>A0A1F2PAB3_9EURY</name>
<dbReference type="GO" id="GO:0007165">
    <property type="term" value="P:signal transduction"/>
    <property type="evidence" value="ECO:0007669"/>
    <property type="project" value="InterPro"/>
</dbReference>
<keyword evidence="3" id="KW-1185">Reference proteome</keyword>
<dbReference type="PROSITE" id="PS50851">
    <property type="entry name" value="CHEW"/>
    <property type="match status" value="1"/>
</dbReference>
<dbReference type="EMBL" id="LYOS01000002">
    <property type="protein sequence ID" value="OFV68168.1"/>
    <property type="molecule type" value="Genomic_DNA"/>
</dbReference>
<protein>
    <submittedName>
        <fullName evidence="2">Chemotaxis protein CheW</fullName>
    </submittedName>
</protein>
<dbReference type="AlphaFoldDB" id="A0A1F2PAB3"/>
<proteinExistence type="predicted"/>
<sequence>MDECVTEDIQLVVFSLNNTLYGVDVKQVREITPMGHVTPVPGAPFFVDGVTNRRGQVTTVVDLKKRFGILEEKIEDRDGQVIIVEINSTPIGMIVDTVIEVLQLESDAVESTPDVLESSIDIKYIKGIGKLDDGRLLIIVDLEEVLTGGMT</sequence>
<dbReference type="Proteomes" id="UP000186940">
    <property type="component" value="Unassembled WGS sequence"/>
</dbReference>
<dbReference type="SUPFAM" id="SSF50341">
    <property type="entry name" value="CheW-like"/>
    <property type="match status" value="1"/>
</dbReference>
<dbReference type="GO" id="GO:0006935">
    <property type="term" value="P:chemotaxis"/>
    <property type="evidence" value="ECO:0007669"/>
    <property type="project" value="InterPro"/>
</dbReference>
<dbReference type="STRING" id="1838285.SCAL_000808"/>
<dbReference type="PANTHER" id="PTHR22617">
    <property type="entry name" value="CHEMOTAXIS SENSOR HISTIDINE KINASE-RELATED"/>
    <property type="match status" value="1"/>
</dbReference>
<dbReference type="Pfam" id="PF01584">
    <property type="entry name" value="CheW"/>
    <property type="match status" value="1"/>
</dbReference>